<dbReference type="EMBL" id="JARKIE010000249">
    <property type="protein sequence ID" value="KAJ7661642.1"/>
    <property type="molecule type" value="Genomic_DNA"/>
</dbReference>
<evidence type="ECO:0000313" key="2">
    <source>
        <dbReference type="EMBL" id="KAJ7661642.1"/>
    </source>
</evidence>
<name>A0AAD7CSY2_MYCRO</name>
<feature type="compositionally biased region" description="Polar residues" evidence="1">
    <location>
        <begin position="75"/>
        <end position="87"/>
    </location>
</feature>
<keyword evidence="3" id="KW-1185">Reference proteome</keyword>
<organism evidence="2 3">
    <name type="scientific">Mycena rosella</name>
    <name type="common">Pink bonnet</name>
    <name type="synonym">Agaricus rosellus</name>
    <dbReference type="NCBI Taxonomy" id="1033263"/>
    <lineage>
        <taxon>Eukaryota</taxon>
        <taxon>Fungi</taxon>
        <taxon>Dikarya</taxon>
        <taxon>Basidiomycota</taxon>
        <taxon>Agaricomycotina</taxon>
        <taxon>Agaricomycetes</taxon>
        <taxon>Agaricomycetidae</taxon>
        <taxon>Agaricales</taxon>
        <taxon>Marasmiineae</taxon>
        <taxon>Mycenaceae</taxon>
        <taxon>Mycena</taxon>
    </lineage>
</organism>
<dbReference type="Proteomes" id="UP001221757">
    <property type="component" value="Unassembled WGS sequence"/>
</dbReference>
<reference evidence="2" key="1">
    <citation type="submission" date="2023-03" db="EMBL/GenBank/DDBJ databases">
        <title>Massive genome expansion in bonnet fungi (Mycena s.s.) driven by repeated elements and novel gene families across ecological guilds.</title>
        <authorList>
            <consortium name="Lawrence Berkeley National Laboratory"/>
            <person name="Harder C.B."/>
            <person name="Miyauchi S."/>
            <person name="Viragh M."/>
            <person name="Kuo A."/>
            <person name="Thoen E."/>
            <person name="Andreopoulos B."/>
            <person name="Lu D."/>
            <person name="Skrede I."/>
            <person name="Drula E."/>
            <person name="Henrissat B."/>
            <person name="Morin E."/>
            <person name="Kohler A."/>
            <person name="Barry K."/>
            <person name="LaButti K."/>
            <person name="Morin E."/>
            <person name="Salamov A."/>
            <person name="Lipzen A."/>
            <person name="Mereny Z."/>
            <person name="Hegedus B."/>
            <person name="Baldrian P."/>
            <person name="Stursova M."/>
            <person name="Weitz H."/>
            <person name="Taylor A."/>
            <person name="Grigoriev I.V."/>
            <person name="Nagy L.G."/>
            <person name="Martin F."/>
            <person name="Kauserud H."/>
        </authorList>
    </citation>
    <scope>NUCLEOTIDE SEQUENCE</scope>
    <source>
        <strain evidence="2">CBHHK067</strain>
    </source>
</reference>
<dbReference type="AlphaFoldDB" id="A0AAD7CSY2"/>
<comment type="caution">
    <text evidence="2">The sequence shown here is derived from an EMBL/GenBank/DDBJ whole genome shotgun (WGS) entry which is preliminary data.</text>
</comment>
<feature type="region of interest" description="Disordered" evidence="1">
    <location>
        <begin position="63"/>
        <end position="88"/>
    </location>
</feature>
<proteinExistence type="predicted"/>
<accession>A0AAD7CSY2</accession>
<evidence type="ECO:0000256" key="1">
    <source>
        <dbReference type="SAM" id="MobiDB-lite"/>
    </source>
</evidence>
<protein>
    <submittedName>
        <fullName evidence="2">Uncharacterized protein</fullName>
    </submittedName>
</protein>
<evidence type="ECO:0000313" key="3">
    <source>
        <dbReference type="Proteomes" id="UP001221757"/>
    </source>
</evidence>
<sequence length="223" mass="24882">MGRIIELIYNHRQSQPPTHSAERDLAFSSKTPPTEISYARPSLSSWALVLVGKEARKQIRYLTKNDPDDPTDTTQMRASTNGRNPTGSVAEWEKLTDNLSIPKIANKYAMRANVPWYLSEMMSAPTKGGAIVIRQRRPHTTIQVGAISSFVLSRNRYANGYLALPLAVWQFACKSHVDEKRVFSRFRFTVHDKTARACLDSLSAMSLAKLRASVAEGVAVGEM</sequence>
<gene>
    <name evidence="2" type="ORF">B0H17DRAFT_953624</name>
</gene>